<reference evidence="1" key="1">
    <citation type="journal article" date="2015" name="Front. Microbiol.">
        <title>Combining genomic sequencing methods to explore viral diversity and reveal potential virus-host interactions.</title>
        <authorList>
            <person name="Chow C.E."/>
            <person name="Winget D.M."/>
            <person name="White R.A.III."/>
            <person name="Hallam S.J."/>
            <person name="Suttle C.A."/>
        </authorList>
    </citation>
    <scope>NUCLEOTIDE SEQUENCE</scope>
    <source>
        <strain evidence="1">Oxic3_3</strain>
    </source>
</reference>
<sequence>MVSFGWVGLTWKYLRFFSFALLTESLVSVDAMKYLPYACAFSLLISFQS</sequence>
<organism evidence="1">
    <name type="scientific">uncultured marine virus</name>
    <dbReference type="NCBI Taxonomy" id="186617"/>
    <lineage>
        <taxon>Viruses</taxon>
        <taxon>environmental samples</taxon>
    </lineage>
</organism>
<protein>
    <submittedName>
        <fullName evidence="1">Uncharacterized protein</fullName>
    </submittedName>
</protein>
<accession>A0A0F7LC69</accession>
<proteinExistence type="predicted"/>
<evidence type="ECO:0000313" key="1">
    <source>
        <dbReference type="EMBL" id="AKH48761.1"/>
    </source>
</evidence>
<reference evidence="1" key="2">
    <citation type="submission" date="2015-03" db="EMBL/GenBank/DDBJ databases">
        <authorList>
            <person name="Chow C.-E.T."/>
            <person name="Winget D.M."/>
            <person name="White R.A.III."/>
            <person name="Hallam S.J."/>
            <person name="Suttle C.A."/>
        </authorList>
    </citation>
    <scope>NUCLEOTIDE SEQUENCE</scope>
    <source>
        <strain evidence="1">Oxic3_3</strain>
    </source>
</reference>
<dbReference type="EMBL" id="KR029609">
    <property type="protein sequence ID" value="AKH48761.1"/>
    <property type="molecule type" value="Genomic_DNA"/>
</dbReference>
<name>A0A0F7LC69_9VIRU</name>